<comment type="cofactor">
    <cofactor evidence="1">
        <name>Mn(2+)</name>
        <dbReference type="ChEBI" id="CHEBI:29035"/>
    </cofactor>
</comment>
<dbReference type="PROSITE" id="PS01032">
    <property type="entry name" value="PPM_1"/>
    <property type="match status" value="1"/>
</dbReference>
<evidence type="ECO:0000313" key="13">
    <source>
        <dbReference type="Proteomes" id="UP000094527"/>
    </source>
</evidence>
<keyword evidence="8" id="KW-0464">Manganese</keyword>
<evidence type="ECO:0000256" key="7">
    <source>
        <dbReference type="ARBA" id="ARBA00022912"/>
    </source>
</evidence>
<dbReference type="SMART" id="SM00332">
    <property type="entry name" value="PP2Cc"/>
    <property type="match status" value="1"/>
</dbReference>
<evidence type="ECO:0000256" key="3">
    <source>
        <dbReference type="ARBA" id="ARBA00006702"/>
    </source>
</evidence>
<keyword evidence="13" id="KW-1185">Reference proteome</keyword>
<dbReference type="STRING" id="48709.A0A1D2MFV0"/>
<evidence type="ECO:0000256" key="1">
    <source>
        <dbReference type="ARBA" id="ARBA00001936"/>
    </source>
</evidence>
<dbReference type="SUPFAM" id="SSF81606">
    <property type="entry name" value="PP2C-like"/>
    <property type="match status" value="1"/>
</dbReference>
<evidence type="ECO:0000256" key="10">
    <source>
        <dbReference type="SAM" id="MobiDB-lite"/>
    </source>
</evidence>
<comment type="similarity">
    <text evidence="3 9">Belongs to the PP2C family.</text>
</comment>
<dbReference type="OrthoDB" id="10264738at2759"/>
<dbReference type="InterPro" id="IPR015655">
    <property type="entry name" value="PP2C"/>
</dbReference>
<evidence type="ECO:0000259" key="11">
    <source>
        <dbReference type="PROSITE" id="PS51746"/>
    </source>
</evidence>
<evidence type="ECO:0000256" key="8">
    <source>
        <dbReference type="ARBA" id="ARBA00023211"/>
    </source>
</evidence>
<dbReference type="InterPro" id="IPR036457">
    <property type="entry name" value="PPM-type-like_dom_sf"/>
</dbReference>
<protein>
    <recommendedName>
        <fullName evidence="4">protein-serine/threonine phosphatase</fullName>
        <ecNumber evidence="4">3.1.3.16</ecNumber>
    </recommendedName>
</protein>
<dbReference type="Pfam" id="PF00481">
    <property type="entry name" value="PP2C"/>
    <property type="match status" value="1"/>
</dbReference>
<keyword evidence="7 9" id="KW-0904">Protein phosphatase</keyword>
<evidence type="ECO:0000256" key="6">
    <source>
        <dbReference type="ARBA" id="ARBA00022801"/>
    </source>
</evidence>
<sequence length="417" mass="45995">MMADRLSSPVTEKRSESYENAIVKVGSSSMQGWRTSMEDSHTIVLKPRQDRPAHLFAVYDGHGTDLFSKDAAEKLFFEWIVKRDDYWKGKVKSAIETAFPMYDRYLKVHPQFKDVYGGTTANLVLLRNGQVYCGNLGDSRAVACVNGKPFPLSYDHKPSSPIERERIKKAGGLVTPAGRLQPKGHKGSLGLSRAFGDWKYKKAGKADDQQMVIPNPDVTQYTLTKDWEFILLACDGIWTCKENNDVIHFVRERLQQEVEPQVICEELIMSCLAAEGTAPHGCDNMTVILVCCLHGKSWKDYCDKIAGETIPAPEDGRPVGSLPGVDPDPVDDSGDADVVIETPGWIALNREDETADQSGGAVGGDSTHDDAGSTQAEPTTHSHENSGMEAHQTAGWSWFIPWHSNQGGDKGTRNDQL</sequence>
<evidence type="ECO:0000256" key="4">
    <source>
        <dbReference type="ARBA" id="ARBA00013081"/>
    </source>
</evidence>
<dbReference type="GO" id="GO:0004722">
    <property type="term" value="F:protein serine/threonine phosphatase activity"/>
    <property type="evidence" value="ECO:0007669"/>
    <property type="project" value="UniProtKB-EC"/>
</dbReference>
<accession>A0A1D2MFV0</accession>
<dbReference type="InterPro" id="IPR000222">
    <property type="entry name" value="PP2C_BS"/>
</dbReference>
<keyword evidence="5" id="KW-0479">Metal-binding</keyword>
<gene>
    <name evidence="12" type="ORF">Ocin01_14837</name>
</gene>
<feature type="region of interest" description="Disordered" evidence="10">
    <location>
        <begin position="309"/>
        <end position="417"/>
    </location>
</feature>
<dbReference type="Gene3D" id="3.60.40.10">
    <property type="entry name" value="PPM-type phosphatase domain"/>
    <property type="match status" value="1"/>
</dbReference>
<feature type="domain" description="PPM-type phosphatase" evidence="11">
    <location>
        <begin position="24"/>
        <end position="292"/>
    </location>
</feature>
<dbReference type="CDD" id="cd00143">
    <property type="entry name" value="PP2Cc"/>
    <property type="match status" value="1"/>
</dbReference>
<dbReference type="GO" id="GO:0046872">
    <property type="term" value="F:metal ion binding"/>
    <property type="evidence" value="ECO:0007669"/>
    <property type="project" value="UniProtKB-KW"/>
</dbReference>
<comment type="caution">
    <text evidence="12">The sequence shown here is derived from an EMBL/GenBank/DDBJ whole genome shotgun (WGS) entry which is preliminary data.</text>
</comment>
<evidence type="ECO:0000313" key="12">
    <source>
        <dbReference type="EMBL" id="ODM91849.1"/>
    </source>
</evidence>
<reference evidence="12 13" key="1">
    <citation type="journal article" date="2016" name="Genome Biol. Evol.">
        <title>Gene Family Evolution Reflects Adaptation to Soil Environmental Stressors in the Genome of the Collembolan Orchesella cincta.</title>
        <authorList>
            <person name="Faddeeva-Vakhrusheva A."/>
            <person name="Derks M.F."/>
            <person name="Anvar S.Y."/>
            <person name="Agamennone V."/>
            <person name="Suring W."/>
            <person name="Smit S."/>
            <person name="van Straalen N.M."/>
            <person name="Roelofs D."/>
        </authorList>
    </citation>
    <scope>NUCLEOTIDE SEQUENCE [LARGE SCALE GENOMIC DNA]</scope>
    <source>
        <tissue evidence="12">Mixed pool</tissue>
    </source>
</reference>
<organism evidence="12 13">
    <name type="scientific">Orchesella cincta</name>
    <name type="common">Springtail</name>
    <name type="synonym">Podura cincta</name>
    <dbReference type="NCBI Taxonomy" id="48709"/>
    <lineage>
        <taxon>Eukaryota</taxon>
        <taxon>Metazoa</taxon>
        <taxon>Ecdysozoa</taxon>
        <taxon>Arthropoda</taxon>
        <taxon>Hexapoda</taxon>
        <taxon>Collembola</taxon>
        <taxon>Entomobryomorpha</taxon>
        <taxon>Entomobryoidea</taxon>
        <taxon>Orchesellidae</taxon>
        <taxon>Orchesellinae</taxon>
        <taxon>Orchesella</taxon>
    </lineage>
</organism>
<dbReference type="PROSITE" id="PS51746">
    <property type="entry name" value="PPM_2"/>
    <property type="match status" value="1"/>
</dbReference>
<evidence type="ECO:0000256" key="9">
    <source>
        <dbReference type="RuleBase" id="RU003465"/>
    </source>
</evidence>
<keyword evidence="6 9" id="KW-0378">Hydrolase</keyword>
<comment type="cofactor">
    <cofactor evidence="2">
        <name>Mg(2+)</name>
        <dbReference type="ChEBI" id="CHEBI:18420"/>
    </cofactor>
</comment>
<proteinExistence type="inferred from homology"/>
<dbReference type="PANTHER" id="PTHR13832">
    <property type="entry name" value="PROTEIN PHOSPHATASE 2C"/>
    <property type="match status" value="1"/>
</dbReference>
<dbReference type="Proteomes" id="UP000094527">
    <property type="component" value="Unassembled WGS sequence"/>
</dbReference>
<dbReference type="EC" id="3.1.3.16" evidence="4"/>
<dbReference type="InterPro" id="IPR001932">
    <property type="entry name" value="PPM-type_phosphatase-like_dom"/>
</dbReference>
<evidence type="ECO:0000256" key="5">
    <source>
        <dbReference type="ARBA" id="ARBA00022723"/>
    </source>
</evidence>
<dbReference type="EMBL" id="LJIJ01001402">
    <property type="protein sequence ID" value="ODM91849.1"/>
    <property type="molecule type" value="Genomic_DNA"/>
</dbReference>
<feature type="compositionally biased region" description="Low complexity" evidence="10">
    <location>
        <begin position="318"/>
        <end position="327"/>
    </location>
</feature>
<dbReference type="PANTHER" id="PTHR13832:SF565">
    <property type="entry name" value="AT28366P-RELATED"/>
    <property type="match status" value="1"/>
</dbReference>
<evidence type="ECO:0000256" key="2">
    <source>
        <dbReference type="ARBA" id="ARBA00001946"/>
    </source>
</evidence>
<name>A0A1D2MFV0_ORCCI</name>
<dbReference type="AlphaFoldDB" id="A0A1D2MFV0"/>